<dbReference type="InterPro" id="IPR009078">
    <property type="entry name" value="Ferritin-like_SF"/>
</dbReference>
<evidence type="ECO:0000259" key="3">
    <source>
        <dbReference type="Pfam" id="PF00210"/>
    </source>
</evidence>
<comment type="similarity">
    <text evidence="1 2">Belongs to the Dps family.</text>
</comment>
<name>A0A023DCS0_9BACL</name>
<organism evidence="4 5">
    <name type="scientific">Parageobacillus caldoxylosilyticus NBRC 107762</name>
    <dbReference type="NCBI Taxonomy" id="1220594"/>
    <lineage>
        <taxon>Bacteria</taxon>
        <taxon>Bacillati</taxon>
        <taxon>Bacillota</taxon>
        <taxon>Bacilli</taxon>
        <taxon>Bacillales</taxon>
        <taxon>Anoxybacillaceae</taxon>
        <taxon>Saccharococcus</taxon>
    </lineage>
</organism>
<evidence type="ECO:0000313" key="4">
    <source>
        <dbReference type="EMBL" id="GAJ39094.1"/>
    </source>
</evidence>
<comment type="caution">
    <text evidence="4">The sequence shown here is derived from an EMBL/GenBank/DDBJ whole genome shotgun (WGS) entry which is preliminary data.</text>
</comment>
<evidence type="ECO:0000313" key="5">
    <source>
        <dbReference type="Proteomes" id="UP000023561"/>
    </source>
</evidence>
<dbReference type="GO" id="GO:0008199">
    <property type="term" value="F:ferric iron binding"/>
    <property type="evidence" value="ECO:0007669"/>
    <property type="project" value="InterPro"/>
</dbReference>
<dbReference type="PROSITE" id="PS00818">
    <property type="entry name" value="DPS_1"/>
    <property type="match status" value="1"/>
</dbReference>
<gene>
    <name evidence="4" type="primary">dps</name>
    <name evidence="4" type="ORF">GCA01S_012_00230</name>
</gene>
<feature type="domain" description="Ferritin/DPS" evidence="3">
    <location>
        <begin position="8"/>
        <end position="145"/>
    </location>
</feature>
<proteinExistence type="inferred from homology"/>
<dbReference type="CDD" id="cd01043">
    <property type="entry name" value="DPS"/>
    <property type="match status" value="1"/>
</dbReference>
<evidence type="ECO:0000256" key="2">
    <source>
        <dbReference type="RuleBase" id="RU003875"/>
    </source>
</evidence>
<accession>A0A023DCS0</accession>
<dbReference type="Pfam" id="PF00210">
    <property type="entry name" value="Ferritin"/>
    <property type="match status" value="1"/>
</dbReference>
<protein>
    <submittedName>
        <fullName evidence="4">DNA protection during starvation protein</fullName>
    </submittedName>
</protein>
<dbReference type="InterPro" id="IPR008331">
    <property type="entry name" value="Ferritin_DPS_dom"/>
</dbReference>
<dbReference type="PIRSF" id="PIRSF005900">
    <property type="entry name" value="Dps"/>
    <property type="match status" value="1"/>
</dbReference>
<evidence type="ECO:0000256" key="1">
    <source>
        <dbReference type="ARBA" id="ARBA00009497"/>
    </source>
</evidence>
<dbReference type="Gene3D" id="1.20.1260.10">
    <property type="match status" value="1"/>
</dbReference>
<dbReference type="OrthoDB" id="9797023at2"/>
<dbReference type="PANTHER" id="PTHR42932">
    <property type="entry name" value="GENERAL STRESS PROTEIN 20U"/>
    <property type="match status" value="1"/>
</dbReference>
<reference evidence="4 5" key="1">
    <citation type="submission" date="2014-04" db="EMBL/GenBank/DDBJ databases">
        <title>Whole genome shotgun sequence of Geobacillus caldoxylosilyticus NBRC 107762.</title>
        <authorList>
            <person name="Hosoyama A."/>
            <person name="Hosoyama Y."/>
            <person name="Katano-Makiyama Y."/>
            <person name="Tsuchikane K."/>
            <person name="Ohji S."/>
            <person name="Ichikawa N."/>
            <person name="Yamazoe A."/>
            <person name="Fujita N."/>
        </authorList>
    </citation>
    <scope>NUCLEOTIDE SEQUENCE [LARGE SCALE GENOMIC DNA]</scope>
    <source>
        <strain evidence="4 5">NBRC 107762</strain>
    </source>
</reference>
<dbReference type="EMBL" id="BAWO01000012">
    <property type="protein sequence ID" value="GAJ39094.1"/>
    <property type="molecule type" value="Genomic_DNA"/>
</dbReference>
<dbReference type="PRINTS" id="PR01346">
    <property type="entry name" value="HELNAPAPROT"/>
</dbReference>
<dbReference type="PANTHER" id="PTHR42932:SF1">
    <property type="entry name" value="GENERAL STRESS PROTEIN 20U"/>
    <property type="match status" value="1"/>
</dbReference>
<dbReference type="InterPro" id="IPR012347">
    <property type="entry name" value="Ferritin-like"/>
</dbReference>
<dbReference type="RefSeq" id="WP_017434879.1">
    <property type="nucleotide sequence ID" value="NZ_BAWO01000012.1"/>
</dbReference>
<dbReference type="SUPFAM" id="SSF47240">
    <property type="entry name" value="Ferritin-like"/>
    <property type="match status" value="1"/>
</dbReference>
<dbReference type="GO" id="GO:0016722">
    <property type="term" value="F:oxidoreductase activity, acting on metal ions"/>
    <property type="evidence" value="ECO:0007669"/>
    <property type="project" value="InterPro"/>
</dbReference>
<dbReference type="GeneID" id="301193543"/>
<dbReference type="AlphaFoldDB" id="A0A023DCS0"/>
<sequence length="146" mass="16634">MSKQLTDIVNKQIANWSVLYIKLHNYHWYVKGSQFFTLHEKFEQLYDEAAHHIDDLAEHLLALGEAPVATMKECLEQASVKEATGQESAEQMVATIVSDFETMIGELKEGMQVADEVGDKATEDMLLGIYKSLEKHVWMLKSFLGR</sequence>
<dbReference type="Proteomes" id="UP000023561">
    <property type="component" value="Unassembled WGS sequence"/>
</dbReference>
<dbReference type="InterPro" id="IPR023188">
    <property type="entry name" value="DPS_DNA-bd_CS"/>
</dbReference>
<keyword evidence="5" id="KW-1185">Reference proteome</keyword>
<dbReference type="InterPro" id="IPR002177">
    <property type="entry name" value="DPS_DNA-bd"/>
</dbReference>